<gene>
    <name evidence="1" type="primary">Piso0_003989</name>
    <name evidence="1" type="ORF">GNLVRS01_PISO0K07006g</name>
    <name evidence="2" type="ORF">GNLVRS01_PISO0L07007g</name>
</gene>
<reference evidence="3" key="2">
    <citation type="journal article" date="2012" name="G3 (Bethesda)">
        <title>Pichia sorbitophila, an interspecies yeast hybrid reveals early steps of genome resolution following polyploidization.</title>
        <authorList>
            <person name="Leh Louis V."/>
            <person name="Despons L."/>
            <person name="Friedrich A."/>
            <person name="Martin T."/>
            <person name="Durrens P."/>
            <person name="Casaregola S."/>
            <person name="Neuveglise C."/>
            <person name="Fairhead C."/>
            <person name="Marck C."/>
            <person name="Cruz J.A."/>
            <person name="Straub M.L."/>
            <person name="Kugler V."/>
            <person name="Sacerdot C."/>
            <person name="Uzunov Z."/>
            <person name="Thierry A."/>
            <person name="Weiss S."/>
            <person name="Bleykasten C."/>
            <person name="De Montigny J."/>
            <person name="Jacques N."/>
            <person name="Jung P."/>
            <person name="Lemaire M."/>
            <person name="Mallet S."/>
            <person name="Morel G."/>
            <person name="Richard G.F."/>
            <person name="Sarkar A."/>
            <person name="Savel G."/>
            <person name="Schacherer J."/>
            <person name="Seret M.L."/>
            <person name="Talla E."/>
            <person name="Samson G."/>
            <person name="Jubin C."/>
            <person name="Poulain J."/>
            <person name="Vacherie B."/>
            <person name="Barbe V."/>
            <person name="Pelletier E."/>
            <person name="Sherman D.J."/>
            <person name="Westhof E."/>
            <person name="Weissenbach J."/>
            <person name="Baret P.V."/>
            <person name="Wincker P."/>
            <person name="Gaillardin C."/>
            <person name="Dujon B."/>
            <person name="Souciet J.L."/>
        </authorList>
    </citation>
    <scope>NUCLEOTIDE SEQUENCE [LARGE SCALE GENOMIC DNA]</scope>
    <source>
        <strain evidence="3">ATCC MYA-4447 / BCRC 22081 / CBS 7064 / NBRC 10061 / NRRL Y-12695</strain>
    </source>
</reference>
<dbReference type="InParanoid" id="G8YA31"/>
<dbReference type="Proteomes" id="UP000005222">
    <property type="component" value="Chromosome L"/>
</dbReference>
<evidence type="ECO:0000313" key="2">
    <source>
        <dbReference type="EMBL" id="CCE84445.1"/>
    </source>
</evidence>
<reference evidence="1" key="1">
    <citation type="submission" date="2011-10" db="EMBL/GenBank/DDBJ databases">
        <authorList>
            <person name="Genoscope - CEA"/>
        </authorList>
    </citation>
    <scope>NUCLEOTIDE SEQUENCE</scope>
</reference>
<protein>
    <submittedName>
        <fullName evidence="1">Piso0_003989 protein</fullName>
    </submittedName>
</protein>
<name>G8YA31_PICSO</name>
<proteinExistence type="predicted"/>
<dbReference type="EMBL" id="FO082049">
    <property type="protein sequence ID" value="CCE83414.1"/>
    <property type="molecule type" value="Genomic_DNA"/>
</dbReference>
<sequence>MCADKLLVCSVFKKLGKSHGSLLGRSPLEMMGCVAQGANILHRSSCVGFCGLHSLRERADPPVYGCTVDAGH</sequence>
<evidence type="ECO:0000313" key="3">
    <source>
        <dbReference type="Proteomes" id="UP000005222"/>
    </source>
</evidence>
<accession>G8YA31</accession>
<dbReference type="AlphaFoldDB" id="G8YA31"/>
<dbReference type="EMBL" id="FO082048">
    <property type="protein sequence ID" value="CCE84445.1"/>
    <property type="molecule type" value="Genomic_DNA"/>
</dbReference>
<organism evidence="1 3">
    <name type="scientific">Pichia sorbitophila (strain ATCC MYA-4447 / BCRC 22081 / CBS 7064 / NBRC 10061 / NRRL Y-12695)</name>
    <name type="common">Hybrid yeast</name>
    <dbReference type="NCBI Taxonomy" id="559304"/>
    <lineage>
        <taxon>Eukaryota</taxon>
        <taxon>Fungi</taxon>
        <taxon>Dikarya</taxon>
        <taxon>Ascomycota</taxon>
        <taxon>Saccharomycotina</taxon>
        <taxon>Pichiomycetes</taxon>
        <taxon>Debaryomycetaceae</taxon>
        <taxon>Millerozyma</taxon>
    </lineage>
</organism>
<evidence type="ECO:0000313" key="1">
    <source>
        <dbReference type="EMBL" id="CCE83414.1"/>
    </source>
</evidence>
<dbReference type="Proteomes" id="UP000005222">
    <property type="component" value="Chromosome K"/>
</dbReference>
<dbReference type="HOGENOM" id="CLU_2723053_0_0_1"/>
<keyword evidence="3" id="KW-1185">Reference proteome</keyword>